<evidence type="ECO:0000313" key="1">
    <source>
        <dbReference type="EMBL" id="CUQ51787.1"/>
    </source>
</evidence>
<dbReference type="AlphaFoldDB" id="A0A174X5Z9"/>
<evidence type="ECO:0000313" key="2">
    <source>
        <dbReference type="Proteomes" id="UP000095332"/>
    </source>
</evidence>
<dbReference type="Proteomes" id="UP000095332">
    <property type="component" value="Unassembled WGS sequence"/>
</dbReference>
<name>A0A174X5Z9_PARDI</name>
<organism evidence="1 2">
    <name type="scientific">Parabacteroides distasonis</name>
    <dbReference type="NCBI Taxonomy" id="823"/>
    <lineage>
        <taxon>Bacteria</taxon>
        <taxon>Pseudomonadati</taxon>
        <taxon>Bacteroidota</taxon>
        <taxon>Bacteroidia</taxon>
        <taxon>Bacteroidales</taxon>
        <taxon>Tannerellaceae</taxon>
        <taxon>Parabacteroides</taxon>
    </lineage>
</organism>
<gene>
    <name evidence="1" type="ORF">ERS852560_03686</name>
</gene>
<dbReference type="EMBL" id="CZBM01000018">
    <property type="protein sequence ID" value="CUQ51787.1"/>
    <property type="molecule type" value="Genomic_DNA"/>
</dbReference>
<proteinExistence type="predicted"/>
<protein>
    <submittedName>
        <fullName evidence="1">Uncharacterized protein</fullName>
    </submittedName>
</protein>
<reference evidence="1 2" key="1">
    <citation type="submission" date="2015-09" db="EMBL/GenBank/DDBJ databases">
        <authorList>
            <consortium name="Pathogen Informatics"/>
        </authorList>
    </citation>
    <scope>NUCLEOTIDE SEQUENCE [LARGE SCALE GENOMIC DNA]</scope>
    <source>
        <strain evidence="1 2">2789STDY5834948</strain>
    </source>
</reference>
<accession>A0A174X5Z9</accession>
<sequence length="29" mass="3470">MPTLNWIGKDKVVTHHQEVPFHYAAYLHH</sequence>